<sequence length="210" mass="22069">MNVLIAGAHGGVGQHITEILAESDHDATAMVRTESQVDEMADFGVETAVADLTEDVSHAVPGHDAIVFAAGSSGADVEGVDRDGANKLVDAAEAEGVDRFVMLSAMNADEPENSPDGLYDYLVAKQAADEYLQSSDLTYTIVRPGALTDDPATGRVKTARKLDRGEITRADVAHVLVAALDTESTHGTTFELLEGEESIEDALANPTDES</sequence>
<reference evidence="2 3" key="1">
    <citation type="journal article" date="2014" name="PLoS Genet.">
        <title>Phylogenetically driven sequencing of extremely halophilic archaea reveals strategies for static and dynamic osmo-response.</title>
        <authorList>
            <person name="Becker E.A."/>
            <person name="Seitzer P.M."/>
            <person name="Tritt A."/>
            <person name="Larsen D."/>
            <person name="Krusor M."/>
            <person name="Yao A.I."/>
            <person name="Wu D."/>
            <person name="Madern D."/>
            <person name="Eisen J.A."/>
            <person name="Darling A.E."/>
            <person name="Facciotti M.T."/>
        </authorList>
    </citation>
    <scope>NUCLEOTIDE SEQUENCE [LARGE SCALE GENOMIC DNA]</scope>
    <source>
        <strain evidence="2 3">100A6</strain>
    </source>
</reference>
<evidence type="ECO:0000313" key="3">
    <source>
        <dbReference type="Proteomes" id="UP000011566"/>
    </source>
</evidence>
<protein>
    <recommendedName>
        <fullName evidence="1">NAD(P)-binding domain-containing protein</fullName>
    </recommendedName>
</protein>
<dbReference type="PANTHER" id="PTHR15020">
    <property type="entry name" value="FLAVIN REDUCTASE-RELATED"/>
    <property type="match status" value="1"/>
</dbReference>
<comment type="caution">
    <text evidence="2">The sequence shown here is derived from an EMBL/GenBank/DDBJ whole genome shotgun (WGS) entry which is preliminary data.</text>
</comment>
<dbReference type="eggNOG" id="arCOG03017">
    <property type="taxonomic scope" value="Archaea"/>
</dbReference>
<dbReference type="SUPFAM" id="SSF51735">
    <property type="entry name" value="NAD(P)-binding Rossmann-fold domains"/>
    <property type="match status" value="1"/>
</dbReference>
<organism evidence="2 3">
    <name type="scientific">Halococcus hamelinensis 100A6</name>
    <dbReference type="NCBI Taxonomy" id="1132509"/>
    <lineage>
        <taxon>Archaea</taxon>
        <taxon>Methanobacteriati</taxon>
        <taxon>Methanobacteriota</taxon>
        <taxon>Stenosarchaea group</taxon>
        <taxon>Halobacteria</taxon>
        <taxon>Halobacteriales</taxon>
        <taxon>Halococcaceae</taxon>
        <taxon>Halococcus</taxon>
    </lineage>
</organism>
<dbReference type="Proteomes" id="UP000011566">
    <property type="component" value="Unassembled WGS sequence"/>
</dbReference>
<dbReference type="Pfam" id="PF13460">
    <property type="entry name" value="NAD_binding_10"/>
    <property type="match status" value="1"/>
</dbReference>
<gene>
    <name evidence="2" type="ORF">C447_16064</name>
</gene>
<dbReference type="PATRIC" id="fig|1132509.6.peg.3734"/>
<dbReference type="OrthoDB" id="206077at2157"/>
<accession>M0LTG5</accession>
<name>M0LTG5_9EURY</name>
<dbReference type="Gene3D" id="3.40.50.720">
    <property type="entry name" value="NAD(P)-binding Rossmann-like Domain"/>
    <property type="match status" value="1"/>
</dbReference>
<proteinExistence type="predicted"/>
<dbReference type="RefSeq" id="WP_007695727.1">
    <property type="nucleotide sequence ID" value="NZ_AJRK01000434.1"/>
</dbReference>
<keyword evidence="3" id="KW-1185">Reference proteome</keyword>
<dbReference type="PANTHER" id="PTHR15020:SF50">
    <property type="entry name" value="UPF0659 PROTEIN YMR090W"/>
    <property type="match status" value="1"/>
</dbReference>
<dbReference type="EMBL" id="AOMB01000043">
    <property type="protein sequence ID" value="EMA35689.1"/>
    <property type="molecule type" value="Genomic_DNA"/>
</dbReference>
<dbReference type="AlphaFoldDB" id="M0LTG5"/>
<dbReference type="InterPro" id="IPR016040">
    <property type="entry name" value="NAD(P)-bd_dom"/>
</dbReference>
<feature type="domain" description="NAD(P)-binding" evidence="1">
    <location>
        <begin position="7"/>
        <end position="182"/>
    </location>
</feature>
<evidence type="ECO:0000259" key="1">
    <source>
        <dbReference type="Pfam" id="PF13460"/>
    </source>
</evidence>
<evidence type="ECO:0000313" key="2">
    <source>
        <dbReference type="EMBL" id="EMA35689.1"/>
    </source>
</evidence>
<dbReference type="CDD" id="cd05243">
    <property type="entry name" value="SDR_a5"/>
    <property type="match status" value="1"/>
</dbReference>
<dbReference type="InterPro" id="IPR036291">
    <property type="entry name" value="NAD(P)-bd_dom_sf"/>
</dbReference>